<dbReference type="eggNOG" id="COG0444">
    <property type="taxonomic scope" value="Bacteria"/>
</dbReference>
<dbReference type="InterPro" id="IPR003439">
    <property type="entry name" value="ABC_transporter-like_ATP-bd"/>
</dbReference>
<dbReference type="CDD" id="cd03257">
    <property type="entry name" value="ABC_NikE_OppD_transporters"/>
    <property type="match status" value="1"/>
</dbReference>
<dbReference type="InterPro" id="IPR050388">
    <property type="entry name" value="ABC_Ni/Peptide_Import"/>
</dbReference>
<dbReference type="AlphaFoldDB" id="A0A081BVR1"/>
<dbReference type="PANTHER" id="PTHR43297">
    <property type="entry name" value="OLIGOPEPTIDE TRANSPORT ATP-BINDING PROTEIN APPD"/>
    <property type="match status" value="1"/>
</dbReference>
<keyword evidence="3" id="KW-0813">Transport</keyword>
<protein>
    <submittedName>
        <fullName evidence="9">Putative oligopeptide transport system ATP-binding protein</fullName>
    </submittedName>
</protein>
<evidence type="ECO:0000313" key="9">
    <source>
        <dbReference type="EMBL" id="GAK56416.1"/>
    </source>
</evidence>
<accession>A0A081BVR1</accession>
<dbReference type="GO" id="GO:0005886">
    <property type="term" value="C:plasma membrane"/>
    <property type="evidence" value="ECO:0007669"/>
    <property type="project" value="UniProtKB-SubCell"/>
</dbReference>
<evidence type="ECO:0000256" key="4">
    <source>
        <dbReference type="ARBA" id="ARBA00022475"/>
    </source>
</evidence>
<evidence type="ECO:0000259" key="8">
    <source>
        <dbReference type="PROSITE" id="PS50893"/>
    </source>
</evidence>
<dbReference type="STRING" id="1499967.U27_03378"/>
<keyword evidence="4" id="KW-1003">Cell membrane</keyword>
<comment type="subcellular location">
    <subcellularLocation>
        <location evidence="1">Cell membrane</location>
        <topology evidence="1">Peripheral membrane protein</topology>
    </subcellularLocation>
</comment>
<dbReference type="SUPFAM" id="SSF52540">
    <property type="entry name" value="P-loop containing nucleoside triphosphate hydrolases"/>
    <property type="match status" value="1"/>
</dbReference>
<keyword evidence="10" id="KW-1185">Reference proteome</keyword>
<evidence type="ECO:0000256" key="5">
    <source>
        <dbReference type="ARBA" id="ARBA00022741"/>
    </source>
</evidence>
<dbReference type="InterPro" id="IPR013563">
    <property type="entry name" value="Oligopep_ABC_C"/>
</dbReference>
<evidence type="ECO:0000256" key="6">
    <source>
        <dbReference type="ARBA" id="ARBA00022840"/>
    </source>
</evidence>
<dbReference type="Pfam" id="PF00005">
    <property type="entry name" value="ABC_tran"/>
    <property type="match status" value="1"/>
</dbReference>
<keyword evidence="6 9" id="KW-0067">ATP-binding</keyword>
<dbReference type="PROSITE" id="PS50893">
    <property type="entry name" value="ABC_TRANSPORTER_2"/>
    <property type="match status" value="1"/>
</dbReference>
<organism evidence="9 10">
    <name type="scientific">Vecturithrix granuli</name>
    <dbReference type="NCBI Taxonomy" id="1499967"/>
    <lineage>
        <taxon>Bacteria</taxon>
        <taxon>Candidatus Moduliflexota</taxon>
        <taxon>Candidatus Vecturitrichia</taxon>
        <taxon>Candidatus Vecturitrichales</taxon>
        <taxon>Candidatus Vecturitrichaceae</taxon>
        <taxon>Candidatus Vecturithrix</taxon>
    </lineage>
</organism>
<keyword evidence="7" id="KW-0472">Membrane</keyword>
<dbReference type="Proteomes" id="UP000030661">
    <property type="component" value="Unassembled WGS sequence"/>
</dbReference>
<dbReference type="InterPro" id="IPR003593">
    <property type="entry name" value="AAA+_ATPase"/>
</dbReference>
<gene>
    <name evidence="9" type="ORF">U27_03378</name>
</gene>
<comment type="similarity">
    <text evidence="2">Belongs to the ABC transporter superfamily.</text>
</comment>
<evidence type="ECO:0000313" key="10">
    <source>
        <dbReference type="Proteomes" id="UP000030661"/>
    </source>
</evidence>
<dbReference type="NCBIfam" id="TIGR01727">
    <property type="entry name" value="oligo_HPY"/>
    <property type="match status" value="1"/>
</dbReference>
<dbReference type="GO" id="GO:0016887">
    <property type="term" value="F:ATP hydrolysis activity"/>
    <property type="evidence" value="ECO:0007669"/>
    <property type="project" value="InterPro"/>
</dbReference>
<name>A0A081BVR1_VECG1</name>
<sequence length="321" mass="35784">MSDILLQIKELQVTFFSKLGPLRAVDGISYAIRQGKTLGLVGESGCGKSVTSYAIMGLLDHPGQVTHGSIRFDGQDLTLCTEQELQNIRGNRISMIFQEPMTALNPVFTIGFQLDEQILRHKKVSKTEARNRSIEMLRVVGIPAPEKRYESYPHQLSGGMRQRAMIAMALSCDPEFLIADEPTTAIDVTIQAQILDLMQSLQERFHMAIQFITHDLGVVSEVSDDVVVMYAGKICEIADADTIFNHPKHPYTYGLIESIPKRRQRVAKLYSIPGTVVSLIEIPEGCRFQNRCPNVLDQCRKISPELTSVGDGHSVACFNMM</sequence>
<evidence type="ECO:0000256" key="1">
    <source>
        <dbReference type="ARBA" id="ARBA00004202"/>
    </source>
</evidence>
<dbReference type="Gene3D" id="3.40.50.300">
    <property type="entry name" value="P-loop containing nucleotide triphosphate hydrolases"/>
    <property type="match status" value="1"/>
</dbReference>
<reference evidence="9 10" key="1">
    <citation type="journal article" date="2015" name="PeerJ">
        <title>First genomic representation of candidate bacterial phylum KSB3 points to enhanced environmental sensing as a trigger of wastewater bulking.</title>
        <authorList>
            <person name="Sekiguchi Y."/>
            <person name="Ohashi A."/>
            <person name="Parks D.H."/>
            <person name="Yamauchi T."/>
            <person name="Tyson G.W."/>
            <person name="Hugenholtz P."/>
        </authorList>
    </citation>
    <scope>NUCLEOTIDE SEQUENCE [LARGE SCALE GENOMIC DNA]</scope>
</reference>
<dbReference type="Pfam" id="PF08352">
    <property type="entry name" value="oligo_HPY"/>
    <property type="match status" value="1"/>
</dbReference>
<feature type="domain" description="ABC transporter" evidence="8">
    <location>
        <begin position="8"/>
        <end position="256"/>
    </location>
</feature>
<dbReference type="GO" id="GO:0015833">
    <property type="term" value="P:peptide transport"/>
    <property type="evidence" value="ECO:0007669"/>
    <property type="project" value="InterPro"/>
</dbReference>
<dbReference type="PROSITE" id="PS00211">
    <property type="entry name" value="ABC_TRANSPORTER_1"/>
    <property type="match status" value="1"/>
</dbReference>
<evidence type="ECO:0000256" key="2">
    <source>
        <dbReference type="ARBA" id="ARBA00005417"/>
    </source>
</evidence>
<dbReference type="InterPro" id="IPR027417">
    <property type="entry name" value="P-loop_NTPase"/>
</dbReference>
<proteinExistence type="inferred from homology"/>
<evidence type="ECO:0000256" key="3">
    <source>
        <dbReference type="ARBA" id="ARBA00022448"/>
    </source>
</evidence>
<dbReference type="InterPro" id="IPR017871">
    <property type="entry name" value="ABC_transporter-like_CS"/>
</dbReference>
<dbReference type="GO" id="GO:0005524">
    <property type="term" value="F:ATP binding"/>
    <property type="evidence" value="ECO:0007669"/>
    <property type="project" value="UniProtKB-KW"/>
</dbReference>
<dbReference type="SMART" id="SM00382">
    <property type="entry name" value="AAA"/>
    <property type="match status" value="1"/>
</dbReference>
<dbReference type="EMBL" id="DF820464">
    <property type="protein sequence ID" value="GAK56416.1"/>
    <property type="molecule type" value="Genomic_DNA"/>
</dbReference>
<keyword evidence="5" id="KW-0547">Nucleotide-binding</keyword>
<evidence type="ECO:0000256" key="7">
    <source>
        <dbReference type="ARBA" id="ARBA00023136"/>
    </source>
</evidence>
<dbReference type="PANTHER" id="PTHR43297:SF2">
    <property type="entry name" value="DIPEPTIDE TRANSPORT ATP-BINDING PROTEIN DPPD"/>
    <property type="match status" value="1"/>
</dbReference>
<dbReference type="FunFam" id="3.40.50.300:FF:000016">
    <property type="entry name" value="Oligopeptide ABC transporter ATP-binding component"/>
    <property type="match status" value="1"/>
</dbReference>
<dbReference type="HOGENOM" id="CLU_000604_1_23_0"/>